<evidence type="ECO:0000256" key="5">
    <source>
        <dbReference type="ARBA" id="ARBA00023242"/>
    </source>
</evidence>
<dbReference type="GO" id="GO:0005635">
    <property type="term" value="C:nuclear envelope"/>
    <property type="evidence" value="ECO:0007669"/>
    <property type="project" value="EnsemblFungi"/>
</dbReference>
<comment type="caution">
    <text evidence="10">The sequence shown here is derived from an EMBL/GenBank/DDBJ whole genome shotgun (WGS) entry which is preliminary data.</text>
</comment>
<proteinExistence type="inferred from homology"/>
<comment type="similarity">
    <text evidence="2 6">Belongs to the DNA polymerase alpha subunit B family.</text>
</comment>
<dbReference type="OMA" id="PFLDIEH"/>
<sequence>MSSQDGDVSAALHNYFSPNAPLEPDVLAELQSLLRLHGVSAEDLFYKWESYCMRLETEANVVTLAALKGFKQSTLDDLEKDNQAKATADRRIGATPRSIAKGGGDVFSMLDGLVPGTPATARKATGSLRKKTFETPSMNRVRSNAPGSSPDFKTPSRAAADNLGTPAPVNFNDRPNAGEVIEVLNDNLKIPDPPFAPYPEPRVRLNAFPDAKKIDYKPLAMKLSEASEALDKRIKSFMQELVKERGIDESEFGSAAAKSTSRIVAVGRIASDSSEGKLNPASLLLETSMEIGNGRRIPLNMKKLKGYSVFPGQIVALKGSNASGHEFIVDEVIKLPLLQNGASSPADLEIHKQRLRGDPNAMDTDADPAPLNIMFASGPYTPDDNLDYEALHAICDKAANTYADALILTGPFLDVEHPLIASGDFDLPEDASYDPDTATMTTVFRHLVSPAFNTLTQLNPAITIILVPSVRDILDKHVSWPQENFPRKDLGLPKSVKIIPNPRTVFVNEVILGVSSQDILYELRHEELLVGNVAQRDSASRLSQYLIDQRHYFPLFPPTDRSKLPRTGTEEGRAPGAMLDTRNLELGELPALLPDVMVIPSALHPFARVVNSVLVINPGSLSKRRGAGTYARMTLYPRNISPEESDSDLVAHRVFDRARVDVVKI</sequence>
<accession>A0A084G975</accession>
<dbReference type="GO" id="GO:0003887">
    <property type="term" value="F:DNA-directed DNA polymerase activity"/>
    <property type="evidence" value="ECO:0007669"/>
    <property type="project" value="EnsemblFungi"/>
</dbReference>
<dbReference type="InterPro" id="IPR054300">
    <property type="entry name" value="OB_DPOA2"/>
</dbReference>
<dbReference type="InterPro" id="IPR016722">
    <property type="entry name" value="DNA_pol_alpha_bsu"/>
</dbReference>
<evidence type="ECO:0000259" key="8">
    <source>
        <dbReference type="Pfam" id="PF04042"/>
    </source>
</evidence>
<keyword evidence="5 6" id="KW-0539">Nucleus</keyword>
<dbReference type="Gene3D" id="3.60.21.60">
    <property type="match status" value="2"/>
</dbReference>
<dbReference type="GO" id="GO:0016233">
    <property type="term" value="P:telomere capping"/>
    <property type="evidence" value="ECO:0007669"/>
    <property type="project" value="EnsemblFungi"/>
</dbReference>
<evidence type="ECO:0000313" key="11">
    <source>
        <dbReference type="Proteomes" id="UP000028545"/>
    </source>
</evidence>
<dbReference type="KEGG" id="sapo:SAPIO_CDS4060"/>
<dbReference type="VEuPathDB" id="FungiDB:SAPIO_CDS4060"/>
<reference evidence="10 11" key="1">
    <citation type="journal article" date="2014" name="Genome Announc.">
        <title>Draft genome sequence of the pathogenic fungus Scedosporium apiospermum.</title>
        <authorList>
            <person name="Vandeputte P."/>
            <person name="Ghamrawi S."/>
            <person name="Rechenmann M."/>
            <person name="Iltis A."/>
            <person name="Giraud S."/>
            <person name="Fleury M."/>
            <person name="Thornton C."/>
            <person name="Delhaes L."/>
            <person name="Meyer W."/>
            <person name="Papon N."/>
            <person name="Bouchara J.P."/>
        </authorList>
    </citation>
    <scope>NUCLEOTIDE SEQUENCE [LARGE SCALE GENOMIC DNA]</scope>
    <source>
        <strain evidence="10 11">IHEM 14462</strain>
    </source>
</reference>
<feature type="region of interest" description="Disordered" evidence="7">
    <location>
        <begin position="120"/>
        <end position="173"/>
    </location>
</feature>
<dbReference type="GO" id="GO:0005658">
    <property type="term" value="C:alpha DNA polymerase:primase complex"/>
    <property type="evidence" value="ECO:0007669"/>
    <property type="project" value="EnsemblFungi"/>
</dbReference>
<dbReference type="PIRSF" id="PIRSF018300">
    <property type="entry name" value="DNA_pol_alph_2"/>
    <property type="match status" value="1"/>
</dbReference>
<dbReference type="GO" id="GO:0006270">
    <property type="term" value="P:DNA replication initiation"/>
    <property type="evidence" value="ECO:0007669"/>
    <property type="project" value="EnsemblFungi"/>
</dbReference>
<dbReference type="FunFam" id="3.60.21.60:FF:000008">
    <property type="entry name" value="DNA polymerase alpha subunit B"/>
    <property type="match status" value="1"/>
</dbReference>
<dbReference type="FunFam" id="3.60.21.60:FF:000005">
    <property type="entry name" value="DNA polymerase alpha subunit B"/>
    <property type="match status" value="1"/>
</dbReference>
<dbReference type="EMBL" id="JOWA01000090">
    <property type="protein sequence ID" value="KEZ43887.1"/>
    <property type="molecule type" value="Genomic_DNA"/>
</dbReference>
<dbReference type="PANTHER" id="PTHR23061">
    <property type="entry name" value="DNA POLYMERASE 2 ALPHA 70 KDA SUBUNIT"/>
    <property type="match status" value="1"/>
</dbReference>
<dbReference type="Pfam" id="PF04042">
    <property type="entry name" value="DNA_pol_E_B"/>
    <property type="match status" value="1"/>
</dbReference>
<feature type="compositionally biased region" description="Polar residues" evidence="7">
    <location>
        <begin position="134"/>
        <end position="147"/>
    </location>
</feature>
<dbReference type="RefSeq" id="XP_016643686.1">
    <property type="nucleotide sequence ID" value="XM_016786710.1"/>
</dbReference>
<feature type="domain" description="DNA polymerase alpha subunit B OB" evidence="9">
    <location>
        <begin position="227"/>
        <end position="334"/>
    </location>
</feature>
<keyword evidence="4 6" id="KW-0235">DNA replication</keyword>
<gene>
    <name evidence="10" type="ORF">SAPIO_CDS4060</name>
</gene>
<organism evidence="10 11">
    <name type="scientific">Pseudallescheria apiosperma</name>
    <name type="common">Scedosporium apiospermum</name>
    <dbReference type="NCBI Taxonomy" id="563466"/>
    <lineage>
        <taxon>Eukaryota</taxon>
        <taxon>Fungi</taxon>
        <taxon>Dikarya</taxon>
        <taxon>Ascomycota</taxon>
        <taxon>Pezizomycotina</taxon>
        <taxon>Sordariomycetes</taxon>
        <taxon>Hypocreomycetidae</taxon>
        <taxon>Microascales</taxon>
        <taxon>Microascaceae</taxon>
        <taxon>Scedosporium</taxon>
    </lineage>
</organism>
<evidence type="ECO:0000313" key="10">
    <source>
        <dbReference type="EMBL" id="KEZ43887.1"/>
    </source>
</evidence>
<protein>
    <recommendedName>
        <fullName evidence="3 6">DNA polymerase alpha subunit B</fullName>
    </recommendedName>
</protein>
<evidence type="ECO:0000256" key="2">
    <source>
        <dbReference type="ARBA" id="ARBA00007299"/>
    </source>
</evidence>
<dbReference type="InterPro" id="IPR007185">
    <property type="entry name" value="DNA_pol_a/d/e_bsu"/>
</dbReference>
<evidence type="ECO:0000256" key="3">
    <source>
        <dbReference type="ARBA" id="ARBA00018596"/>
    </source>
</evidence>
<dbReference type="GO" id="GO:0003677">
    <property type="term" value="F:DNA binding"/>
    <property type="evidence" value="ECO:0007669"/>
    <property type="project" value="InterPro"/>
</dbReference>
<evidence type="ECO:0000256" key="6">
    <source>
        <dbReference type="PIRNR" id="PIRNR018300"/>
    </source>
</evidence>
<comment type="function">
    <text evidence="6">Accessory subunit of the DNA polymerase alpha complex (also known as the alpha DNA polymerase-primase complex) which plays an essential role in the initiation of DNA synthesis.</text>
</comment>
<feature type="domain" description="DNA polymerase alpha/delta/epsilon subunit B" evidence="8">
    <location>
        <begin position="373"/>
        <end position="607"/>
    </location>
</feature>
<evidence type="ECO:0000256" key="7">
    <source>
        <dbReference type="SAM" id="MobiDB-lite"/>
    </source>
</evidence>
<comment type="subcellular location">
    <subcellularLocation>
        <location evidence="1 6">Nucleus</location>
    </subcellularLocation>
</comment>
<evidence type="ECO:0000259" key="9">
    <source>
        <dbReference type="Pfam" id="PF22062"/>
    </source>
</evidence>
<evidence type="ECO:0000256" key="1">
    <source>
        <dbReference type="ARBA" id="ARBA00004123"/>
    </source>
</evidence>
<dbReference type="OrthoDB" id="336885at2759"/>
<evidence type="ECO:0000256" key="4">
    <source>
        <dbReference type="ARBA" id="ARBA00022705"/>
    </source>
</evidence>
<dbReference type="HOGENOM" id="CLU_014923_1_0_1"/>
<dbReference type="AlphaFoldDB" id="A0A084G975"/>
<dbReference type="PANTHER" id="PTHR23061:SF12">
    <property type="entry name" value="DNA POLYMERASE ALPHA SUBUNIT B"/>
    <property type="match status" value="1"/>
</dbReference>
<dbReference type="Proteomes" id="UP000028545">
    <property type="component" value="Unassembled WGS sequence"/>
</dbReference>
<keyword evidence="11" id="KW-1185">Reference proteome</keyword>
<dbReference type="GeneID" id="27723132"/>
<dbReference type="Pfam" id="PF22062">
    <property type="entry name" value="OB_DPOA2"/>
    <property type="match status" value="1"/>
</dbReference>
<name>A0A084G975_PSEDA</name>